<dbReference type="SUPFAM" id="SSF52540">
    <property type="entry name" value="P-loop containing nucleoside triphosphate hydrolases"/>
    <property type="match status" value="1"/>
</dbReference>
<dbReference type="Gene3D" id="1.10.8.430">
    <property type="entry name" value="Helical domain of apoptotic protease-activating factors"/>
    <property type="match status" value="1"/>
</dbReference>
<dbReference type="GO" id="GO:0006952">
    <property type="term" value="P:defense response"/>
    <property type="evidence" value="ECO:0007669"/>
    <property type="project" value="UniProtKB-KW"/>
</dbReference>
<dbReference type="GO" id="GO:0051707">
    <property type="term" value="P:response to other organism"/>
    <property type="evidence" value="ECO:0007669"/>
    <property type="project" value="UniProtKB-ARBA"/>
</dbReference>
<dbReference type="InterPro" id="IPR027417">
    <property type="entry name" value="P-loop_NTPase"/>
</dbReference>
<keyword evidence="11" id="KW-1185">Reference proteome</keyword>
<dbReference type="PRINTS" id="PR00364">
    <property type="entry name" value="DISEASERSIST"/>
</dbReference>
<dbReference type="Gene3D" id="1.10.10.10">
    <property type="entry name" value="Winged helix-like DNA-binding domain superfamily/Winged helix DNA-binding domain"/>
    <property type="match status" value="1"/>
</dbReference>
<dbReference type="PANTHER" id="PTHR36766:SF70">
    <property type="entry name" value="DISEASE RESISTANCE PROTEIN RGA4"/>
    <property type="match status" value="1"/>
</dbReference>
<evidence type="ECO:0000256" key="1">
    <source>
        <dbReference type="ARBA" id="ARBA00022614"/>
    </source>
</evidence>
<keyword evidence="4" id="KW-0611">Plant defense</keyword>
<evidence type="ECO:0000259" key="6">
    <source>
        <dbReference type="Pfam" id="PF00931"/>
    </source>
</evidence>
<dbReference type="InterPro" id="IPR058922">
    <property type="entry name" value="WHD_DRP"/>
</dbReference>
<dbReference type="Pfam" id="PF18052">
    <property type="entry name" value="Rx_N"/>
    <property type="match status" value="1"/>
</dbReference>
<dbReference type="InterPro" id="IPR042197">
    <property type="entry name" value="Apaf_helical"/>
</dbReference>
<dbReference type="InterPro" id="IPR032675">
    <property type="entry name" value="LRR_dom_sf"/>
</dbReference>
<dbReference type="InterPro" id="IPR038005">
    <property type="entry name" value="RX-like_CC"/>
</dbReference>
<dbReference type="EMBL" id="BPVZ01000130">
    <property type="protein sequence ID" value="GKV38795.1"/>
    <property type="molecule type" value="Genomic_DNA"/>
</dbReference>
<dbReference type="Gene3D" id="3.80.10.10">
    <property type="entry name" value="Ribonuclease Inhibitor"/>
    <property type="match status" value="3"/>
</dbReference>
<name>A0AAV5LN05_9ROSI</name>
<evidence type="ECO:0000256" key="2">
    <source>
        <dbReference type="ARBA" id="ARBA00022737"/>
    </source>
</evidence>
<evidence type="ECO:0008006" key="12">
    <source>
        <dbReference type="Google" id="ProtNLM"/>
    </source>
</evidence>
<dbReference type="Proteomes" id="UP001054252">
    <property type="component" value="Unassembled WGS sequence"/>
</dbReference>
<feature type="domain" description="Disease resistance protein winged helix" evidence="8">
    <location>
        <begin position="432"/>
        <end position="505"/>
    </location>
</feature>
<dbReference type="InterPro" id="IPR041118">
    <property type="entry name" value="Rx_N"/>
</dbReference>
<feature type="domain" description="R13L1/DRL21-like LRR repeat region" evidence="9">
    <location>
        <begin position="676"/>
        <end position="807"/>
    </location>
</feature>
<dbReference type="Pfam" id="PF23559">
    <property type="entry name" value="WHD_DRP"/>
    <property type="match status" value="1"/>
</dbReference>
<dbReference type="SUPFAM" id="SSF52058">
    <property type="entry name" value="L domain-like"/>
    <property type="match status" value="2"/>
</dbReference>
<dbReference type="Pfam" id="PF00931">
    <property type="entry name" value="NB-ARC"/>
    <property type="match status" value="1"/>
</dbReference>
<organism evidence="10 11">
    <name type="scientific">Rubroshorea leprosula</name>
    <dbReference type="NCBI Taxonomy" id="152421"/>
    <lineage>
        <taxon>Eukaryota</taxon>
        <taxon>Viridiplantae</taxon>
        <taxon>Streptophyta</taxon>
        <taxon>Embryophyta</taxon>
        <taxon>Tracheophyta</taxon>
        <taxon>Spermatophyta</taxon>
        <taxon>Magnoliopsida</taxon>
        <taxon>eudicotyledons</taxon>
        <taxon>Gunneridae</taxon>
        <taxon>Pentapetalae</taxon>
        <taxon>rosids</taxon>
        <taxon>malvids</taxon>
        <taxon>Malvales</taxon>
        <taxon>Dipterocarpaceae</taxon>
        <taxon>Rubroshorea</taxon>
    </lineage>
</organism>
<dbReference type="Gene3D" id="1.20.5.4130">
    <property type="match status" value="1"/>
</dbReference>
<dbReference type="CDD" id="cd14798">
    <property type="entry name" value="RX-CC_like"/>
    <property type="match status" value="1"/>
</dbReference>
<keyword evidence="3" id="KW-0547">Nucleotide-binding</keyword>
<sequence length="1122" mass="127748">MAGLHLYLTPILNATITKLISTAADQINLVVSWKKELAGLQGRLIVIRAFLQDAEERQVRDRAVKMWLEKLKDVVADADDVLDEVAYESLKQKIEIRNQMKRKVRYFFSLSNPLIFQRKVAKKIKNIITTVDGIHREAQGFGLQFRPLGPNPECRRRSPQTHSFCDVSHTVGRDDDVSRVVELLTDSTNQLPLCVISIVGMGGLGKTTLAQFVCNNESIKKYFAKVMWVCVSENFDVERILKEMFESITGNACEDIRNMDTLLQKLQKMLIGKNYLLILDDLWNLERQKWEELRRGLLGIGIISGSRIVVTTRDDKVASTMGTLPEHKHRLKGLENDECLSIIIQRAFGNSPIPSDLKAIARKIAKKCKGVPLVANVIGGSLCNTRNRDEWLSLESSWGLLNEDDGILPILRLSFDRLPEPVMKQCFAFCSIFPKDFVIDRKMLIELWMAEGFLQSPEGSLMSMEDTGDKYFNNLLSYSLFQHVKRDDCGSIKSCKMHDLIHDLAQSISKHETVILETLFESNISNSIRHLNLYGRGEVPTNFGRVAKRLQTLFLQQASFGWPADLKRLRVLSLCDSYIEPSSLCFENMKSLRYLDISRTRIKELPKSINKLYNLQTFRYLRCRSLKMTREGIENLISLRHIYFDDKKLMPANIGRLTNLQTLEIFSVGTTKGHKIEELGSLSKLRGRLKIYNLQLVKDKSEAEGAKLHEKAVDVLKLTWDYKRELEGNHDDEDVLEGLQPHSGLQRLRIEGYGGKNLPSWMLKSSELFSVNNFNLEELSIFGCSKLYCIPPLDRLSSIQLLQIDHCLELTSIADGAFASTSLEELVIKSCPKLQSVPESGLSSLRKLHIWNCAMLRSIGNSLSSAKCLKELYLGDCWNLSFIPNLDGLASLHIFRVSRCHELEFLPTGLSSCSSLEKMEIAFCDNLVSIPKELKNLRSLLDLCIADCPKLNRFPRKSLGHLTRLKRLDIGGFSKELEQFPGLSSIFHLYASLEELTLRGWDKLTELPHQIQHLAALRKLDIQGFNKLEALPEWLGNLSSLERLEITNSKSLKYLPSAEAIQRLSKLKELKIHCCPGLEQSCASETGPEWYKISHIPKRRPPFPKRQEEVCFVFSNHSCNKF</sequence>
<evidence type="ECO:0000259" key="8">
    <source>
        <dbReference type="Pfam" id="PF23559"/>
    </source>
</evidence>
<reference evidence="10 11" key="1">
    <citation type="journal article" date="2021" name="Commun. Biol.">
        <title>The genome of Shorea leprosula (Dipterocarpaceae) highlights the ecological relevance of drought in aseasonal tropical rainforests.</title>
        <authorList>
            <person name="Ng K.K.S."/>
            <person name="Kobayashi M.J."/>
            <person name="Fawcett J.A."/>
            <person name="Hatakeyama M."/>
            <person name="Paape T."/>
            <person name="Ng C.H."/>
            <person name="Ang C.C."/>
            <person name="Tnah L.H."/>
            <person name="Lee C.T."/>
            <person name="Nishiyama T."/>
            <person name="Sese J."/>
            <person name="O'Brien M.J."/>
            <person name="Copetti D."/>
            <person name="Mohd Noor M.I."/>
            <person name="Ong R.C."/>
            <person name="Putra M."/>
            <person name="Sireger I.Z."/>
            <person name="Indrioko S."/>
            <person name="Kosugi Y."/>
            <person name="Izuno A."/>
            <person name="Isagi Y."/>
            <person name="Lee S.L."/>
            <person name="Shimizu K.K."/>
        </authorList>
    </citation>
    <scope>NUCLEOTIDE SEQUENCE [LARGE SCALE GENOMIC DNA]</scope>
    <source>
        <strain evidence="10">214</strain>
    </source>
</reference>
<keyword evidence="5" id="KW-0067">ATP-binding</keyword>
<dbReference type="GO" id="GO:0005524">
    <property type="term" value="F:ATP binding"/>
    <property type="evidence" value="ECO:0007669"/>
    <property type="project" value="UniProtKB-KW"/>
</dbReference>
<dbReference type="Gene3D" id="3.40.50.300">
    <property type="entry name" value="P-loop containing nucleotide triphosphate hydrolases"/>
    <property type="match status" value="1"/>
</dbReference>
<dbReference type="Pfam" id="PF25019">
    <property type="entry name" value="LRR_R13L1-DRL21"/>
    <property type="match status" value="1"/>
</dbReference>
<dbReference type="AlphaFoldDB" id="A0AAV5LN05"/>
<feature type="domain" description="Disease resistance N-terminal" evidence="7">
    <location>
        <begin position="12"/>
        <end position="99"/>
    </location>
</feature>
<evidence type="ECO:0000256" key="5">
    <source>
        <dbReference type="ARBA" id="ARBA00022840"/>
    </source>
</evidence>
<keyword evidence="2" id="KW-0677">Repeat</keyword>
<evidence type="ECO:0000259" key="7">
    <source>
        <dbReference type="Pfam" id="PF18052"/>
    </source>
</evidence>
<evidence type="ECO:0000256" key="3">
    <source>
        <dbReference type="ARBA" id="ARBA00022741"/>
    </source>
</evidence>
<evidence type="ECO:0000313" key="11">
    <source>
        <dbReference type="Proteomes" id="UP001054252"/>
    </source>
</evidence>
<evidence type="ECO:0000259" key="9">
    <source>
        <dbReference type="Pfam" id="PF25019"/>
    </source>
</evidence>
<evidence type="ECO:0000256" key="4">
    <source>
        <dbReference type="ARBA" id="ARBA00022821"/>
    </source>
</evidence>
<proteinExistence type="predicted"/>
<dbReference type="InterPro" id="IPR056789">
    <property type="entry name" value="LRR_R13L1-DRL21"/>
</dbReference>
<dbReference type="FunFam" id="3.40.50.300:FF:001091">
    <property type="entry name" value="Probable disease resistance protein At1g61300"/>
    <property type="match status" value="1"/>
</dbReference>
<evidence type="ECO:0000313" key="10">
    <source>
        <dbReference type="EMBL" id="GKV38795.1"/>
    </source>
</evidence>
<gene>
    <name evidence="10" type="ORF">SLEP1_g46668</name>
</gene>
<dbReference type="GO" id="GO:0043531">
    <property type="term" value="F:ADP binding"/>
    <property type="evidence" value="ECO:0007669"/>
    <property type="project" value="InterPro"/>
</dbReference>
<accession>A0AAV5LN05</accession>
<feature type="domain" description="NB-ARC" evidence="6">
    <location>
        <begin position="174"/>
        <end position="349"/>
    </location>
</feature>
<keyword evidence="1" id="KW-0433">Leucine-rich repeat</keyword>
<dbReference type="InterPro" id="IPR036388">
    <property type="entry name" value="WH-like_DNA-bd_sf"/>
</dbReference>
<dbReference type="InterPro" id="IPR002182">
    <property type="entry name" value="NB-ARC"/>
</dbReference>
<dbReference type="FunFam" id="1.10.10.10:FF:000322">
    <property type="entry name" value="Probable disease resistance protein At1g63360"/>
    <property type="match status" value="1"/>
</dbReference>
<comment type="caution">
    <text evidence="10">The sequence shown here is derived from an EMBL/GenBank/DDBJ whole genome shotgun (WGS) entry which is preliminary data.</text>
</comment>
<dbReference type="PANTHER" id="PTHR36766">
    <property type="entry name" value="PLANT BROAD-SPECTRUM MILDEW RESISTANCE PROTEIN RPW8"/>
    <property type="match status" value="1"/>
</dbReference>
<protein>
    <recommendedName>
        <fullName evidence="12">Disease resistance protein RGA3</fullName>
    </recommendedName>
</protein>